<dbReference type="EMBL" id="CYGV01001301">
    <property type="protein sequence ID" value="CUA72656.1"/>
    <property type="molecule type" value="Genomic_DNA"/>
</dbReference>
<dbReference type="SUPFAM" id="SSF51735">
    <property type="entry name" value="NAD(P)-binding Rossmann-fold domains"/>
    <property type="match status" value="1"/>
</dbReference>
<evidence type="ECO:0000313" key="5">
    <source>
        <dbReference type="EMBL" id="CUA72656.1"/>
    </source>
</evidence>
<feature type="region of interest" description="Disordered" evidence="3">
    <location>
        <begin position="252"/>
        <end position="275"/>
    </location>
</feature>
<dbReference type="InterPro" id="IPR001509">
    <property type="entry name" value="Epimerase_deHydtase"/>
</dbReference>
<dbReference type="PANTHER" id="PTHR10366">
    <property type="entry name" value="NAD DEPENDENT EPIMERASE/DEHYDRATASE"/>
    <property type="match status" value="1"/>
</dbReference>
<organism evidence="5 6">
    <name type="scientific">Rhizoctonia solani</name>
    <dbReference type="NCBI Taxonomy" id="456999"/>
    <lineage>
        <taxon>Eukaryota</taxon>
        <taxon>Fungi</taxon>
        <taxon>Dikarya</taxon>
        <taxon>Basidiomycota</taxon>
        <taxon>Agaricomycotina</taxon>
        <taxon>Agaricomycetes</taxon>
        <taxon>Cantharellales</taxon>
        <taxon>Ceratobasidiaceae</taxon>
        <taxon>Rhizoctonia</taxon>
    </lineage>
</organism>
<dbReference type="Proteomes" id="UP000044841">
    <property type="component" value="Unassembled WGS sequence"/>
</dbReference>
<keyword evidence="6" id="KW-1185">Reference proteome</keyword>
<evidence type="ECO:0000313" key="6">
    <source>
        <dbReference type="Proteomes" id="UP000044841"/>
    </source>
</evidence>
<evidence type="ECO:0000256" key="1">
    <source>
        <dbReference type="ARBA" id="ARBA00023002"/>
    </source>
</evidence>
<name>A0A0K6G2B4_9AGAM</name>
<dbReference type="PANTHER" id="PTHR10366:SF562">
    <property type="entry name" value="ALDEHYDE REDUCTASE II (AFU_ORTHOLOGUE AFUA_1G11360)"/>
    <property type="match status" value="1"/>
</dbReference>
<accession>A0A0K6G2B4</accession>
<sequence>MPSVQPPGKILVTGVNGFLGAHIARDLLERGFSVIGTVRSPVKGDEISKYFRQYGERFGYIVAQDISQPEAFDEILSTGKFDGVAHTAAPYSPTVERVVFMSSVSAASQLNPSIMIREADWNEEILEIVEEKGNAASDLELYMRSKVLSERAAWKFVEDNGKSINVDLVAVLPAGVLGTPINENTPLDQLGATSYLFGGLGTTRSESQLAETRISFVHVKDVAALCSECFMQPRATGHRVFAATAEPNDALNEEPAFTGVPKGKPGVGKRPDDESSGYDMSFAKSLLGRKVIGANDMIREAARYYQKQAGGFL</sequence>
<evidence type="ECO:0000259" key="4">
    <source>
        <dbReference type="Pfam" id="PF01370"/>
    </source>
</evidence>
<reference evidence="5 6" key="1">
    <citation type="submission" date="2015-07" db="EMBL/GenBank/DDBJ databases">
        <authorList>
            <person name="Noorani M."/>
        </authorList>
    </citation>
    <scope>NUCLEOTIDE SEQUENCE [LARGE SCALE GENOMIC DNA]</scope>
    <source>
        <strain evidence="5">BBA 69670</strain>
    </source>
</reference>
<dbReference type="AlphaFoldDB" id="A0A0K6G2B4"/>
<dbReference type="InterPro" id="IPR050425">
    <property type="entry name" value="NAD(P)_dehydrat-like"/>
</dbReference>
<proteinExistence type="inferred from homology"/>
<evidence type="ECO:0000256" key="2">
    <source>
        <dbReference type="ARBA" id="ARBA00023445"/>
    </source>
</evidence>
<keyword evidence="1" id="KW-0560">Oxidoreductase</keyword>
<dbReference type="InterPro" id="IPR036291">
    <property type="entry name" value="NAD(P)-bd_dom_sf"/>
</dbReference>
<gene>
    <name evidence="5" type="ORF">RSOLAG22IIIB_04976</name>
</gene>
<feature type="domain" description="NAD-dependent epimerase/dehydratase" evidence="4">
    <location>
        <begin position="10"/>
        <end position="91"/>
    </location>
</feature>
<comment type="similarity">
    <text evidence="2">Belongs to the NAD(P)-dependent epimerase/dehydratase family. Dihydroflavonol-4-reductase subfamily.</text>
</comment>
<dbReference type="GO" id="GO:0016616">
    <property type="term" value="F:oxidoreductase activity, acting on the CH-OH group of donors, NAD or NADP as acceptor"/>
    <property type="evidence" value="ECO:0007669"/>
    <property type="project" value="TreeGrafter"/>
</dbReference>
<protein>
    <recommendedName>
        <fullName evidence="4">NAD-dependent epimerase/dehydratase domain-containing protein</fullName>
    </recommendedName>
</protein>
<dbReference type="Gene3D" id="3.40.50.720">
    <property type="entry name" value="NAD(P)-binding Rossmann-like Domain"/>
    <property type="match status" value="2"/>
</dbReference>
<evidence type="ECO:0000256" key="3">
    <source>
        <dbReference type="SAM" id="MobiDB-lite"/>
    </source>
</evidence>
<dbReference type="Pfam" id="PF01370">
    <property type="entry name" value="Epimerase"/>
    <property type="match status" value="1"/>
</dbReference>